<evidence type="ECO:0000313" key="3">
    <source>
        <dbReference type="Proteomes" id="UP000182680"/>
    </source>
</evidence>
<dbReference type="InterPro" id="IPR035931">
    <property type="entry name" value="YlxR-like_sf"/>
</dbReference>
<dbReference type="Gene3D" id="3.30.1230.10">
    <property type="entry name" value="YlxR-like"/>
    <property type="match status" value="1"/>
</dbReference>
<dbReference type="SUPFAM" id="SSF64376">
    <property type="entry name" value="YlxR-like"/>
    <property type="match status" value="1"/>
</dbReference>
<dbReference type="RefSeq" id="WP_012623712.1">
    <property type="nucleotide sequence ID" value="NZ_FPIW01000007.1"/>
</dbReference>
<dbReference type="PANTHER" id="PTHR34215:SF1">
    <property type="entry name" value="YLXR DOMAIN-CONTAINING PROTEIN"/>
    <property type="match status" value="1"/>
</dbReference>
<proteinExistence type="predicted"/>
<dbReference type="PANTHER" id="PTHR34215">
    <property type="entry name" value="BLL0784 PROTEIN"/>
    <property type="match status" value="1"/>
</dbReference>
<dbReference type="InterPro" id="IPR037465">
    <property type="entry name" value="YlxR"/>
</dbReference>
<dbReference type="Pfam" id="PF04296">
    <property type="entry name" value="YlxR"/>
    <property type="match status" value="1"/>
</dbReference>
<reference evidence="3" key="1">
    <citation type="submission" date="2016-11" db="EMBL/GenBank/DDBJ databases">
        <authorList>
            <person name="Jaros S."/>
            <person name="Januszkiewicz K."/>
            <person name="Wedrychowicz H."/>
        </authorList>
    </citation>
    <scope>NUCLEOTIDE SEQUENCE [LARGE SCALE GENOMIC DNA]</scope>
    <source>
        <strain evidence="3">DSM 7057</strain>
    </source>
</reference>
<evidence type="ECO:0000313" key="2">
    <source>
        <dbReference type="EMBL" id="SFW28191.1"/>
    </source>
</evidence>
<evidence type="ECO:0000259" key="1">
    <source>
        <dbReference type="Pfam" id="PF04296"/>
    </source>
</evidence>
<protein>
    <recommendedName>
        <fullName evidence="1">YlxR domain-containing protein</fullName>
    </recommendedName>
</protein>
<dbReference type="Proteomes" id="UP000182680">
    <property type="component" value="Unassembled WGS sequence"/>
</dbReference>
<feature type="domain" description="YlxR" evidence="1">
    <location>
        <begin position="16"/>
        <end position="68"/>
    </location>
</feature>
<dbReference type="AlphaFoldDB" id="A0AA94L1H7"/>
<name>A0AA94L1H7_DESDE</name>
<dbReference type="OMA" id="DAACMAK"/>
<dbReference type="EMBL" id="FPIW01000007">
    <property type="protein sequence ID" value="SFW28191.1"/>
    <property type="molecule type" value="Genomic_DNA"/>
</dbReference>
<accession>A0AA94L1H7</accession>
<gene>
    <name evidence="2" type="ORF">SAMN02910291_00690</name>
</gene>
<organism evidence="2 3">
    <name type="scientific">Desulfovibrio desulfuricans</name>
    <dbReference type="NCBI Taxonomy" id="876"/>
    <lineage>
        <taxon>Bacteria</taxon>
        <taxon>Pseudomonadati</taxon>
        <taxon>Thermodesulfobacteriota</taxon>
        <taxon>Desulfovibrionia</taxon>
        <taxon>Desulfovibrionales</taxon>
        <taxon>Desulfovibrionaceae</taxon>
        <taxon>Desulfovibrio</taxon>
    </lineage>
</organism>
<sequence>MGERQETAVAVEGPVRMCVMCRRRFAKAQLTRHVLTPQGILTIDAEKTRPGRGWYLCSDAACMAKFVRFRPGARRKGGKHV</sequence>
<comment type="caution">
    <text evidence="2">The sequence shown here is derived from an EMBL/GenBank/DDBJ whole genome shotgun (WGS) entry which is preliminary data.</text>
</comment>
<dbReference type="InterPro" id="IPR007393">
    <property type="entry name" value="YlxR_dom"/>
</dbReference>